<feature type="domain" description="DM13" evidence="2">
    <location>
        <begin position="39"/>
        <end position="145"/>
    </location>
</feature>
<feature type="signal peptide" evidence="1">
    <location>
        <begin position="1"/>
        <end position="28"/>
    </location>
</feature>
<feature type="domain" description="DM13" evidence="2">
    <location>
        <begin position="397"/>
        <end position="503"/>
    </location>
</feature>
<dbReference type="PROSITE" id="PS51549">
    <property type="entry name" value="DM13"/>
    <property type="match status" value="4"/>
</dbReference>
<dbReference type="InterPro" id="IPR045879">
    <property type="entry name" value="B561A"/>
</dbReference>
<accession>A0A0D2K5A0</accession>
<evidence type="ECO:0000313" key="4">
    <source>
        <dbReference type="Proteomes" id="UP000054498"/>
    </source>
</evidence>
<evidence type="ECO:0000259" key="2">
    <source>
        <dbReference type="PROSITE" id="PS51549"/>
    </source>
</evidence>
<evidence type="ECO:0000256" key="1">
    <source>
        <dbReference type="SAM" id="SignalP"/>
    </source>
</evidence>
<reference evidence="3 4" key="1">
    <citation type="journal article" date="2013" name="BMC Genomics">
        <title>Reconstruction of the lipid metabolism for the microalga Monoraphidium neglectum from its genome sequence reveals characteristics suitable for biofuel production.</title>
        <authorList>
            <person name="Bogen C."/>
            <person name="Al-Dilaimi A."/>
            <person name="Albersmeier A."/>
            <person name="Wichmann J."/>
            <person name="Grundmann M."/>
            <person name="Rupp O."/>
            <person name="Lauersen K.J."/>
            <person name="Blifernez-Klassen O."/>
            <person name="Kalinowski J."/>
            <person name="Goesmann A."/>
            <person name="Mussgnug J.H."/>
            <person name="Kruse O."/>
        </authorList>
    </citation>
    <scope>NUCLEOTIDE SEQUENCE [LARGE SCALE GENOMIC DNA]</scope>
    <source>
        <strain evidence="3 4">SAG 48.87</strain>
    </source>
</reference>
<dbReference type="OrthoDB" id="10029628at2759"/>
<dbReference type="Pfam" id="PF10517">
    <property type="entry name" value="DM13"/>
    <property type="match status" value="4"/>
</dbReference>
<sequence length="529" mass="55290">MPPTARAAATVVALSILFVLTTLQGAAAAAAAAPAFAFAGFTGKLSSLAHDVAGKVTVNNRSSITIAGFTYDGKAPATHWWCAKSNSRADLLVGFRAAPARLDRAYNAEKVQLSLVPQVDFSTNCRVLAVWCETAKANFGDVTITPAAAAAAPAFAFAGFTGKLSSLAHDVAGKVTVNNRSFVTVDGFTYDGKAPATHWWCAKSNSRADLLAGFRAAPGRLDRAYNAEKVQLSLVPQVDFSTNCRVLAVWCETAKANFGDVTITPAAGAAATPVFAFAGFSGKLSSLAHDVAGKVTVNNRSSVTVEGFTYDGKAPATHWWCAKSNSRADLLAGFRAAPGRLDRAYNGEKVQLSLVPQVDFSTNCRVLAVWCETAKANFGDVTITPVAAAAAPVFAFAGFTGKLSSLAHDVAGKVTVNNRSSITVEGFTYDGKAPATHWWCAKSNSRADLLAGFRAAPGRLDRAYNAEKVQLSLVPQVDFSTNCRVLAVWCETAKANFGDVTITPAAAQGGRKLLRAAAVVGVAASGLVH</sequence>
<dbReference type="KEGG" id="mng:MNEG_2373"/>
<dbReference type="InterPro" id="IPR019545">
    <property type="entry name" value="DM13_domain"/>
</dbReference>
<evidence type="ECO:0000313" key="3">
    <source>
        <dbReference type="EMBL" id="KIZ05583.1"/>
    </source>
</evidence>
<dbReference type="Proteomes" id="UP000054498">
    <property type="component" value="Unassembled WGS sequence"/>
</dbReference>
<proteinExistence type="predicted"/>
<name>A0A0D2K5A0_9CHLO</name>
<keyword evidence="1" id="KW-0732">Signal</keyword>
<dbReference type="SMART" id="SM00686">
    <property type="entry name" value="DM13"/>
    <property type="match status" value="4"/>
</dbReference>
<feature type="domain" description="DM13" evidence="2">
    <location>
        <begin position="278"/>
        <end position="384"/>
    </location>
</feature>
<dbReference type="GeneID" id="25735251"/>
<feature type="chain" id="PRO_5002245487" description="DM13 domain-containing protein" evidence="1">
    <location>
        <begin position="29"/>
        <end position="529"/>
    </location>
</feature>
<gene>
    <name evidence="3" type="ORF">MNEG_2373</name>
</gene>
<dbReference type="PANTHER" id="PTHR47281">
    <property type="entry name" value="OS09G0557700 PROTEIN"/>
    <property type="match status" value="1"/>
</dbReference>
<dbReference type="EMBL" id="KK100486">
    <property type="protein sequence ID" value="KIZ05583.1"/>
    <property type="molecule type" value="Genomic_DNA"/>
</dbReference>
<dbReference type="AlphaFoldDB" id="A0A0D2K5A0"/>
<dbReference type="PANTHER" id="PTHR47281:SF1">
    <property type="entry name" value="OS09G0557700 PROTEIN"/>
    <property type="match status" value="1"/>
</dbReference>
<protein>
    <recommendedName>
        <fullName evidence="2">DM13 domain-containing protein</fullName>
    </recommendedName>
</protein>
<organism evidence="3 4">
    <name type="scientific">Monoraphidium neglectum</name>
    <dbReference type="NCBI Taxonomy" id="145388"/>
    <lineage>
        <taxon>Eukaryota</taxon>
        <taxon>Viridiplantae</taxon>
        <taxon>Chlorophyta</taxon>
        <taxon>core chlorophytes</taxon>
        <taxon>Chlorophyceae</taxon>
        <taxon>CS clade</taxon>
        <taxon>Sphaeropleales</taxon>
        <taxon>Selenastraceae</taxon>
        <taxon>Monoraphidium</taxon>
    </lineage>
</organism>
<dbReference type="RefSeq" id="XP_013904602.1">
    <property type="nucleotide sequence ID" value="XM_014049148.1"/>
</dbReference>
<keyword evidence="4" id="KW-1185">Reference proteome</keyword>
<feature type="domain" description="DM13" evidence="2">
    <location>
        <begin position="158"/>
        <end position="264"/>
    </location>
</feature>